<dbReference type="RefSeq" id="XP_042922075.1">
    <property type="nucleotide sequence ID" value="XM_043065074.1"/>
</dbReference>
<proteinExistence type="predicted"/>
<organism evidence="3 4">
    <name type="scientific">Chlamydomonas reinhardtii</name>
    <name type="common">Chlamydomonas smithii</name>
    <dbReference type="NCBI Taxonomy" id="3055"/>
    <lineage>
        <taxon>Eukaryota</taxon>
        <taxon>Viridiplantae</taxon>
        <taxon>Chlorophyta</taxon>
        <taxon>core chlorophytes</taxon>
        <taxon>Chlorophyceae</taxon>
        <taxon>CS clade</taxon>
        <taxon>Chlamydomonadales</taxon>
        <taxon>Chlamydomonadaceae</taxon>
        <taxon>Chlamydomonas</taxon>
    </lineage>
</organism>
<evidence type="ECO:0000256" key="1">
    <source>
        <dbReference type="SAM" id="MobiDB-lite"/>
    </source>
</evidence>
<name>A0A2K3DHF1_CHLRE</name>
<protein>
    <recommendedName>
        <fullName evidence="2">Retrotransposon gag domain-containing protein</fullName>
    </recommendedName>
</protein>
<sequence>MPEPMEADLHGGAAGTELALALPVDPPAPAPDPNLALILARIAELEAQVAAKTAADAVVAATAGAAGAGPSNAPVLALPAPAAAAPSPVSATGAQQNQGIGDIPVPVVLEQAFGAAHMQDVMQRRAVQDAAIATAACAAAAQGGTDRSLAEAVAREWPSLKSAQQRALYLSLADWAGCMYSYSNQKLKEMECAELPPQLAHSWLYPIAAGAYEQARQIATDRAAARNQQVTDGTGAGPSSGVGTPQRAGAMGEVAEPGAGGTVPSAEYAVPEGFDARDMENVNIPKFSGTVGGNIQSAKTWFEVLMRYLALRGRNPIAHFLFYLSGIVLEWGSTFLAEQDAKTAAGTPPLTVAGLRNEFLSVFDNPLHSCPQEARRKLSRLKMGSSYITYLTQFRILMLQAGHMNEVDKIHYFQEGLTGHF</sequence>
<evidence type="ECO:0000313" key="3">
    <source>
        <dbReference type="EMBL" id="PNW79949.1"/>
    </source>
</evidence>
<feature type="domain" description="Retrotransposon gag" evidence="2">
    <location>
        <begin position="320"/>
        <end position="418"/>
    </location>
</feature>
<dbReference type="Proteomes" id="UP000006906">
    <property type="component" value="Chromosome 8"/>
</dbReference>
<evidence type="ECO:0000313" key="4">
    <source>
        <dbReference type="Proteomes" id="UP000006906"/>
    </source>
</evidence>
<accession>A0A2K3DHF1</accession>
<feature type="region of interest" description="Disordered" evidence="1">
    <location>
        <begin position="223"/>
        <end position="262"/>
    </location>
</feature>
<evidence type="ECO:0000259" key="2">
    <source>
        <dbReference type="Pfam" id="PF03732"/>
    </source>
</evidence>
<reference evidence="3 4" key="1">
    <citation type="journal article" date="2007" name="Science">
        <title>The Chlamydomonas genome reveals the evolution of key animal and plant functions.</title>
        <authorList>
            <person name="Merchant S.S."/>
            <person name="Prochnik S.E."/>
            <person name="Vallon O."/>
            <person name="Harris E.H."/>
            <person name="Karpowicz S.J."/>
            <person name="Witman G.B."/>
            <person name="Terry A."/>
            <person name="Salamov A."/>
            <person name="Fritz-Laylin L.K."/>
            <person name="Marechal-Drouard L."/>
            <person name="Marshall W.F."/>
            <person name="Qu L.H."/>
            <person name="Nelson D.R."/>
            <person name="Sanderfoot A.A."/>
            <person name="Spalding M.H."/>
            <person name="Kapitonov V.V."/>
            <person name="Ren Q."/>
            <person name="Ferris P."/>
            <person name="Lindquist E."/>
            <person name="Shapiro H."/>
            <person name="Lucas S.M."/>
            <person name="Grimwood J."/>
            <person name="Schmutz J."/>
            <person name="Cardol P."/>
            <person name="Cerutti H."/>
            <person name="Chanfreau G."/>
            <person name="Chen C.L."/>
            <person name="Cognat V."/>
            <person name="Croft M.T."/>
            <person name="Dent R."/>
            <person name="Dutcher S."/>
            <person name="Fernandez E."/>
            <person name="Fukuzawa H."/>
            <person name="Gonzalez-Ballester D."/>
            <person name="Gonzalez-Halphen D."/>
            <person name="Hallmann A."/>
            <person name="Hanikenne M."/>
            <person name="Hippler M."/>
            <person name="Inwood W."/>
            <person name="Jabbari K."/>
            <person name="Kalanon M."/>
            <person name="Kuras R."/>
            <person name="Lefebvre P.A."/>
            <person name="Lemaire S.D."/>
            <person name="Lobanov A.V."/>
            <person name="Lohr M."/>
            <person name="Manuell A."/>
            <person name="Meier I."/>
            <person name="Mets L."/>
            <person name="Mittag M."/>
            <person name="Mittelmeier T."/>
            <person name="Moroney J.V."/>
            <person name="Moseley J."/>
            <person name="Napoli C."/>
            <person name="Nedelcu A.M."/>
            <person name="Niyogi K."/>
            <person name="Novoselov S.V."/>
            <person name="Paulsen I.T."/>
            <person name="Pazour G."/>
            <person name="Purton S."/>
            <person name="Ral J.P."/>
            <person name="Riano-Pachon D.M."/>
            <person name="Riekhof W."/>
            <person name="Rymarquis L."/>
            <person name="Schroda M."/>
            <person name="Stern D."/>
            <person name="Umen J."/>
            <person name="Willows R."/>
            <person name="Wilson N."/>
            <person name="Zimmer S.L."/>
            <person name="Allmer J."/>
            <person name="Balk J."/>
            <person name="Bisova K."/>
            <person name="Chen C.J."/>
            <person name="Elias M."/>
            <person name="Gendler K."/>
            <person name="Hauser C."/>
            <person name="Lamb M.R."/>
            <person name="Ledford H."/>
            <person name="Long J.C."/>
            <person name="Minagawa J."/>
            <person name="Page M.D."/>
            <person name="Pan J."/>
            <person name="Pootakham W."/>
            <person name="Roje S."/>
            <person name="Rose A."/>
            <person name="Stahlberg E."/>
            <person name="Terauchi A.M."/>
            <person name="Yang P."/>
            <person name="Ball S."/>
            <person name="Bowler C."/>
            <person name="Dieckmann C.L."/>
            <person name="Gladyshev V.N."/>
            <person name="Green P."/>
            <person name="Jorgensen R."/>
            <person name="Mayfield S."/>
            <person name="Mueller-Roeber B."/>
            <person name="Rajamani S."/>
            <person name="Sayre R.T."/>
            <person name="Brokstein P."/>
            <person name="Dubchak I."/>
            <person name="Goodstein D."/>
            <person name="Hornick L."/>
            <person name="Huang Y.W."/>
            <person name="Jhaveri J."/>
            <person name="Luo Y."/>
            <person name="Martinez D."/>
            <person name="Ngau W.C."/>
            <person name="Otillar B."/>
            <person name="Poliakov A."/>
            <person name="Porter A."/>
            <person name="Szajkowski L."/>
            <person name="Werner G."/>
            <person name="Zhou K."/>
            <person name="Grigoriev I.V."/>
            <person name="Rokhsar D.S."/>
            <person name="Grossman A.R."/>
        </authorList>
    </citation>
    <scope>NUCLEOTIDE SEQUENCE [LARGE SCALE GENOMIC DNA]</scope>
    <source>
        <strain evidence="4">CC-503</strain>
    </source>
</reference>
<dbReference type="Pfam" id="PF03732">
    <property type="entry name" value="Retrotrans_gag"/>
    <property type="match status" value="1"/>
</dbReference>
<dbReference type="GeneID" id="5725723"/>
<keyword evidence="4" id="KW-1185">Reference proteome</keyword>
<dbReference type="Gramene" id="PNW79949">
    <property type="protein sequence ID" value="PNW79949"/>
    <property type="gene ID" value="CHLRE_08g373344v5"/>
</dbReference>
<dbReference type="InterPro" id="IPR005162">
    <property type="entry name" value="Retrotrans_gag_dom"/>
</dbReference>
<dbReference type="InParanoid" id="A0A2K3DHF1"/>
<dbReference type="AlphaFoldDB" id="A0A2K3DHF1"/>
<dbReference type="PaxDb" id="3055-EDO96240"/>
<gene>
    <name evidence="3" type="ORF">CHLRE_08g373344v5</name>
</gene>
<dbReference type="EMBL" id="CM008969">
    <property type="protein sequence ID" value="PNW79949.1"/>
    <property type="molecule type" value="Genomic_DNA"/>
</dbReference>
<dbReference type="KEGG" id="cre:CHLRE_08g373344v5"/>